<organism evidence="2 3">
    <name type="scientific">Quercus suber</name>
    <name type="common">Cork oak</name>
    <dbReference type="NCBI Taxonomy" id="58331"/>
    <lineage>
        <taxon>Eukaryota</taxon>
        <taxon>Viridiplantae</taxon>
        <taxon>Streptophyta</taxon>
        <taxon>Embryophyta</taxon>
        <taxon>Tracheophyta</taxon>
        <taxon>Spermatophyta</taxon>
        <taxon>Magnoliopsida</taxon>
        <taxon>eudicotyledons</taxon>
        <taxon>Gunneridae</taxon>
        <taxon>Pentapetalae</taxon>
        <taxon>rosids</taxon>
        <taxon>fabids</taxon>
        <taxon>Fagales</taxon>
        <taxon>Fagaceae</taxon>
        <taxon>Quercus</taxon>
    </lineage>
</organism>
<gene>
    <name evidence="2" type="primary">CMT3_0</name>
    <name evidence="2" type="ORF">CFP56_025089</name>
</gene>
<comment type="caution">
    <text evidence="2">The sequence shown here is derived from an EMBL/GenBank/DDBJ whole genome shotgun (WGS) entry which is preliminary data.</text>
</comment>
<keyword evidence="1" id="KW-0812">Transmembrane</keyword>
<sequence length="169" mass="19438">MILIKLFKLDAITLKQRLMVKFFIIFMMLHTLSLTCVFAAKGKLSHIRKIVLISYFTAQCNYKAEIMKCHNLIKSKCVFYLEIWNDNCLDCLVGKLTIARIPLHRELILNCDYYCGMLYLLPYSTFVKLPIDLFGTENVVDDGSGDEDDGEDEDVFKVDKILGICYGDP</sequence>
<dbReference type="Proteomes" id="UP000237347">
    <property type="component" value="Unassembled WGS sequence"/>
</dbReference>
<reference evidence="2 3" key="1">
    <citation type="journal article" date="2018" name="Sci. Data">
        <title>The draft genome sequence of cork oak.</title>
        <authorList>
            <person name="Ramos A.M."/>
            <person name="Usie A."/>
            <person name="Barbosa P."/>
            <person name="Barros P.M."/>
            <person name="Capote T."/>
            <person name="Chaves I."/>
            <person name="Simoes F."/>
            <person name="Abreu I."/>
            <person name="Carrasquinho I."/>
            <person name="Faro C."/>
            <person name="Guimaraes J.B."/>
            <person name="Mendonca D."/>
            <person name="Nobrega F."/>
            <person name="Rodrigues L."/>
            <person name="Saibo N.J.M."/>
            <person name="Varela M.C."/>
            <person name="Egas C."/>
            <person name="Matos J."/>
            <person name="Miguel C.M."/>
            <person name="Oliveira M.M."/>
            <person name="Ricardo C.P."/>
            <person name="Goncalves S."/>
        </authorList>
    </citation>
    <scope>NUCLEOTIDE SEQUENCE [LARGE SCALE GENOMIC DNA]</scope>
    <source>
        <strain evidence="3">cv. HL8</strain>
    </source>
</reference>
<dbReference type="EMBL" id="PKMF04000395">
    <property type="protein sequence ID" value="KAK7834062.1"/>
    <property type="molecule type" value="Genomic_DNA"/>
</dbReference>
<proteinExistence type="predicted"/>
<evidence type="ECO:0000256" key="1">
    <source>
        <dbReference type="SAM" id="Phobius"/>
    </source>
</evidence>
<keyword evidence="1" id="KW-0472">Membrane</keyword>
<protein>
    <submittedName>
        <fullName evidence="2">Dna (Cytosine-5)-methyltransferase cmt3</fullName>
    </submittedName>
</protein>
<keyword evidence="1" id="KW-1133">Transmembrane helix</keyword>
<feature type="transmembrane region" description="Helical" evidence="1">
    <location>
        <begin position="20"/>
        <end position="40"/>
    </location>
</feature>
<name>A0AAW0K4M2_QUESU</name>
<accession>A0AAW0K4M2</accession>
<dbReference type="AlphaFoldDB" id="A0AAW0K4M2"/>
<evidence type="ECO:0000313" key="2">
    <source>
        <dbReference type="EMBL" id="KAK7834062.1"/>
    </source>
</evidence>
<keyword evidence="3" id="KW-1185">Reference proteome</keyword>
<evidence type="ECO:0000313" key="3">
    <source>
        <dbReference type="Proteomes" id="UP000237347"/>
    </source>
</evidence>